<dbReference type="Pfam" id="PF00364">
    <property type="entry name" value="Biotin_lipoyl"/>
    <property type="match status" value="1"/>
</dbReference>
<accession>A0A210RZG3</accession>
<evidence type="ECO:0000256" key="4">
    <source>
        <dbReference type="RuleBase" id="RU364072"/>
    </source>
</evidence>
<dbReference type="CDD" id="cd06850">
    <property type="entry name" value="biotinyl_domain"/>
    <property type="match status" value="1"/>
</dbReference>
<dbReference type="InterPro" id="IPR001249">
    <property type="entry name" value="AcCoA_biotinCC"/>
</dbReference>
<evidence type="ECO:0000256" key="5">
    <source>
        <dbReference type="SAM" id="MobiDB-lite"/>
    </source>
</evidence>
<sequence length="189" mass="20058">MQTKKKVASKAKVKTKPSKKVPVKKAATKVKVPPEFTMKQVKEIVALIKDAGTFNTFGYKTDEFEIEISVGAQTAFTPSTYVAPQVVTPTSASSAPAPAAPTSSLALSSSERAITSPMIGTFYRRPSPSSAPFVEVGDSVLPTTDVCIVEVMKLLNTIPAECTGKVIRILVDDGATIEVGQPLMVIELT</sequence>
<evidence type="ECO:0000256" key="1">
    <source>
        <dbReference type="ARBA" id="ARBA00003761"/>
    </source>
</evidence>
<dbReference type="InterPro" id="IPR000089">
    <property type="entry name" value="Biotin_lipoyl"/>
</dbReference>
<dbReference type="SUPFAM" id="SSF51230">
    <property type="entry name" value="Single hybrid motif"/>
    <property type="match status" value="1"/>
</dbReference>
<dbReference type="PANTHER" id="PTHR45266">
    <property type="entry name" value="OXALOACETATE DECARBOXYLASE ALPHA CHAIN"/>
    <property type="match status" value="1"/>
</dbReference>
<comment type="function">
    <text evidence="1 4">This protein is a component of the acetyl coenzyme A carboxylase complex; first, biotin carboxylase catalyzes the carboxylation of the carrier protein and then the transcarboxylase transfers the carboxyl group to form malonyl-CoA.</text>
</comment>
<feature type="domain" description="Lipoyl-binding" evidence="6">
    <location>
        <begin position="111"/>
        <end position="187"/>
    </location>
</feature>
<keyword evidence="4" id="KW-0443">Lipid metabolism</keyword>
<dbReference type="Gene3D" id="2.40.50.100">
    <property type="match status" value="1"/>
</dbReference>
<dbReference type="Proteomes" id="UP000196880">
    <property type="component" value="Unassembled WGS sequence"/>
</dbReference>
<keyword evidence="4" id="KW-0276">Fatty acid metabolism</keyword>
<dbReference type="InterPro" id="IPR011053">
    <property type="entry name" value="Single_hybrid_motif"/>
</dbReference>
<reference evidence="7 8" key="1">
    <citation type="submission" date="2017-03" db="EMBL/GenBank/DDBJ databases">
        <title>New species Polynucleobacter sp. MWH-EgelM1-30-B4.</title>
        <authorList>
            <person name="Hahn M.W."/>
        </authorList>
    </citation>
    <scope>NUCLEOTIDE SEQUENCE [LARGE SCALE GENOMIC DNA]</scope>
    <source>
        <strain evidence="7 8">MWH-EgelM1-30-B4</strain>
    </source>
</reference>
<dbReference type="NCBIfam" id="TIGR00531">
    <property type="entry name" value="BCCP"/>
    <property type="match status" value="1"/>
</dbReference>
<keyword evidence="8" id="KW-1185">Reference proteome</keyword>
<keyword evidence="3 4" id="KW-0092">Biotin</keyword>
<dbReference type="GO" id="GO:0006633">
    <property type="term" value="P:fatty acid biosynthetic process"/>
    <property type="evidence" value="ECO:0007669"/>
    <property type="project" value="UniProtKB-UniPathway"/>
</dbReference>
<comment type="caution">
    <text evidence="7">The sequence shown here is derived from an EMBL/GenBank/DDBJ whole genome shotgun (WGS) entry which is preliminary data.</text>
</comment>
<evidence type="ECO:0000313" key="7">
    <source>
        <dbReference type="EMBL" id="OWF66388.1"/>
    </source>
</evidence>
<evidence type="ECO:0000256" key="3">
    <source>
        <dbReference type="ARBA" id="ARBA00023267"/>
    </source>
</evidence>
<gene>
    <name evidence="7" type="ORF">B6A14_04135</name>
</gene>
<dbReference type="OrthoDB" id="9132718at2"/>
<dbReference type="GO" id="GO:0009317">
    <property type="term" value="C:acetyl-CoA carboxylase complex"/>
    <property type="evidence" value="ECO:0007669"/>
    <property type="project" value="InterPro"/>
</dbReference>
<protein>
    <recommendedName>
        <fullName evidence="2 4">Biotin carboxyl carrier protein of acetyl-CoA carboxylase</fullName>
    </recommendedName>
</protein>
<dbReference type="AlphaFoldDB" id="A0A210RZG3"/>
<dbReference type="PANTHER" id="PTHR45266:SF3">
    <property type="entry name" value="OXALOACETATE DECARBOXYLASE ALPHA CHAIN"/>
    <property type="match status" value="1"/>
</dbReference>
<comment type="pathway">
    <text evidence="4">Lipid metabolism; fatty acid biosynthesis.</text>
</comment>
<feature type="region of interest" description="Disordered" evidence="5">
    <location>
        <begin position="1"/>
        <end position="26"/>
    </location>
</feature>
<organism evidence="7 8">
    <name type="scientific">Polynucleobacter hirudinilacicola</name>
    <dbReference type="NCBI Taxonomy" id="1743166"/>
    <lineage>
        <taxon>Bacteria</taxon>
        <taxon>Pseudomonadati</taxon>
        <taxon>Pseudomonadota</taxon>
        <taxon>Betaproteobacteria</taxon>
        <taxon>Burkholderiales</taxon>
        <taxon>Burkholderiaceae</taxon>
        <taxon>Polynucleobacter</taxon>
    </lineage>
</organism>
<dbReference type="RefSeq" id="WP_087909183.1">
    <property type="nucleotide sequence ID" value="NZ_NAIA01000002.1"/>
</dbReference>
<evidence type="ECO:0000259" key="6">
    <source>
        <dbReference type="PROSITE" id="PS50968"/>
    </source>
</evidence>
<dbReference type="InterPro" id="IPR050709">
    <property type="entry name" value="Biotin_Carboxyl_Carrier/Decarb"/>
</dbReference>
<proteinExistence type="predicted"/>
<evidence type="ECO:0000313" key="8">
    <source>
        <dbReference type="Proteomes" id="UP000196880"/>
    </source>
</evidence>
<dbReference type="PRINTS" id="PR01071">
    <property type="entry name" value="ACOABIOTINCC"/>
</dbReference>
<name>A0A210RZG3_9BURK</name>
<evidence type="ECO:0000256" key="2">
    <source>
        <dbReference type="ARBA" id="ARBA00017562"/>
    </source>
</evidence>
<dbReference type="PROSITE" id="PS50968">
    <property type="entry name" value="BIOTINYL_LIPOYL"/>
    <property type="match status" value="1"/>
</dbReference>
<dbReference type="UniPathway" id="UPA00094"/>
<dbReference type="GO" id="GO:0003989">
    <property type="term" value="F:acetyl-CoA carboxylase activity"/>
    <property type="evidence" value="ECO:0007669"/>
    <property type="project" value="InterPro"/>
</dbReference>
<dbReference type="EMBL" id="NAIA01000002">
    <property type="protein sequence ID" value="OWF66388.1"/>
    <property type="molecule type" value="Genomic_DNA"/>
</dbReference>
<keyword evidence="4" id="KW-0275">Fatty acid biosynthesis</keyword>
<keyword evidence="4" id="KW-0444">Lipid biosynthesis</keyword>